<dbReference type="Pfam" id="PF00391">
    <property type="entry name" value="PEP-utilizers"/>
    <property type="match status" value="1"/>
</dbReference>
<keyword evidence="10" id="KW-0418">Kinase</keyword>
<evidence type="ECO:0000256" key="1">
    <source>
        <dbReference type="ARBA" id="ARBA00001946"/>
    </source>
</evidence>
<evidence type="ECO:0000256" key="10">
    <source>
        <dbReference type="ARBA" id="ARBA00022777"/>
    </source>
</evidence>
<dbReference type="InterPro" id="IPR008279">
    <property type="entry name" value="PEP-util_enz_mobile_dom"/>
</dbReference>
<dbReference type="Gene3D" id="3.50.30.10">
    <property type="entry name" value="Phosphohistidine domain"/>
    <property type="match status" value="1"/>
</dbReference>
<evidence type="ECO:0000256" key="14">
    <source>
        <dbReference type="ARBA" id="ARBA00047700"/>
    </source>
</evidence>
<evidence type="ECO:0000256" key="11">
    <source>
        <dbReference type="ARBA" id="ARBA00022840"/>
    </source>
</evidence>
<dbReference type="PANTHER" id="PTHR43030:SF1">
    <property type="entry name" value="PHOSPHOENOLPYRUVATE SYNTHASE"/>
    <property type="match status" value="1"/>
</dbReference>
<evidence type="ECO:0000259" key="15">
    <source>
        <dbReference type="Pfam" id="PF00391"/>
    </source>
</evidence>
<evidence type="ECO:0000256" key="9">
    <source>
        <dbReference type="ARBA" id="ARBA00022741"/>
    </source>
</evidence>
<evidence type="ECO:0000256" key="2">
    <source>
        <dbReference type="ARBA" id="ARBA00002988"/>
    </source>
</evidence>
<organism evidence="17 18">
    <name type="scientific">Aeoliella straminimaris</name>
    <dbReference type="NCBI Taxonomy" id="2954799"/>
    <lineage>
        <taxon>Bacteria</taxon>
        <taxon>Pseudomonadati</taxon>
        <taxon>Planctomycetota</taxon>
        <taxon>Planctomycetia</taxon>
        <taxon>Pirellulales</taxon>
        <taxon>Lacipirellulaceae</taxon>
        <taxon>Aeoliella</taxon>
    </lineage>
</organism>
<dbReference type="AlphaFoldDB" id="A0A9X2FBI5"/>
<evidence type="ECO:0000256" key="4">
    <source>
        <dbReference type="ARBA" id="ARBA00007837"/>
    </source>
</evidence>
<keyword evidence="18" id="KW-1185">Reference proteome</keyword>
<keyword evidence="7" id="KW-0808">Transferase</keyword>
<sequence>MSVCYALRLDEIDYSKVALCGGKGASLGELVRSGIPVPSGFVVTRLAFDAFMAAADPEGRVTEWLAELAAGRTTAGETSKAIVEYLADKPMPLDVAAAIESGVDDLAASKVSVRSSATCEDGTASAWAGQLDTFLDVAPNDVATQVKACWLSIYHPRALAYGVAHGYGHNQFGVAVVVQQMISSEVSGIGFSVHPVTQEPDLRLIEACFGLGEAIVSGAIVPDQFVVRRGAAEIVEATRGDQRRGLFLEADRPEPEWRELGQRGAEAKLTDAQVLEYARLLDQIEAHYGFPVDTEWAWQEERFHVLQSRPITTLAKEYREAIVDTSEPWCRGMRRPLSLLEASIIAHWADSRHSGGDFGFHADRFLAIEDAAGLTNMFFGARAFEASAEHIRTLERTDRARLVALLERGLEIYRRGHEQIELGESFASFDEAAERLVEIGRYTTSFPAMTLMALEAGHIADPRVCELAEQLRSHSLYPPFVGKLLDPMVETWAAELGFSAPSRAPQLVTWRELHQGSVDRATLEGRLSTVEDGYRFVYQVLADEERVDFVSETGYLIMREAGARQLVPPDEPDCISGMGAWPGVHRGRARVVLSSEPEGYELEDGDVLVSIQSNPNLMPLLRHAGAIVTDEGGVACHAGIICRELMIPTLIGTGRATSVIRDGDLVEVDTIAQVVRILERA</sequence>
<comment type="similarity">
    <text evidence="4">Belongs to the PEP-utilizing enzyme family.</text>
</comment>
<evidence type="ECO:0000313" key="18">
    <source>
        <dbReference type="Proteomes" id="UP001155241"/>
    </source>
</evidence>
<dbReference type="InterPro" id="IPR006319">
    <property type="entry name" value="PEP_synth"/>
</dbReference>
<name>A0A9X2FBI5_9BACT</name>
<evidence type="ECO:0000256" key="6">
    <source>
        <dbReference type="ARBA" id="ARBA00021623"/>
    </source>
</evidence>
<accession>A0A9X2FBI5</accession>
<evidence type="ECO:0000256" key="12">
    <source>
        <dbReference type="ARBA" id="ARBA00022842"/>
    </source>
</evidence>
<dbReference type="InterPro" id="IPR013815">
    <property type="entry name" value="ATP_grasp_subdomain_1"/>
</dbReference>
<keyword evidence="8" id="KW-0479">Metal-binding</keyword>
<proteinExistence type="inferred from homology"/>
<evidence type="ECO:0000256" key="3">
    <source>
        <dbReference type="ARBA" id="ARBA00004742"/>
    </source>
</evidence>
<reference evidence="17" key="1">
    <citation type="submission" date="2022-06" db="EMBL/GenBank/DDBJ databases">
        <title>Aeoliella straminimaris, a novel planctomycete from sediments.</title>
        <authorList>
            <person name="Vitorino I.R."/>
            <person name="Lage O.M."/>
        </authorList>
    </citation>
    <scope>NUCLEOTIDE SEQUENCE</scope>
    <source>
        <strain evidence="17">ICT_H6.2</strain>
    </source>
</reference>
<gene>
    <name evidence="17" type="ORF">NG895_18325</name>
</gene>
<dbReference type="Gene3D" id="3.30.470.20">
    <property type="entry name" value="ATP-grasp fold, B domain"/>
    <property type="match status" value="1"/>
</dbReference>
<comment type="caution">
    <text evidence="17">The sequence shown here is derived from an EMBL/GenBank/DDBJ whole genome shotgun (WGS) entry which is preliminary data.</text>
</comment>
<dbReference type="EC" id="2.7.9.2" evidence="5"/>
<dbReference type="PANTHER" id="PTHR43030">
    <property type="entry name" value="PHOSPHOENOLPYRUVATE SYNTHASE"/>
    <property type="match status" value="1"/>
</dbReference>
<dbReference type="Gene3D" id="3.30.1490.20">
    <property type="entry name" value="ATP-grasp fold, A domain"/>
    <property type="match status" value="1"/>
</dbReference>
<dbReference type="InterPro" id="IPR036637">
    <property type="entry name" value="Phosphohistidine_dom_sf"/>
</dbReference>
<dbReference type="GO" id="GO:0046872">
    <property type="term" value="F:metal ion binding"/>
    <property type="evidence" value="ECO:0007669"/>
    <property type="project" value="UniProtKB-KW"/>
</dbReference>
<protein>
    <recommendedName>
        <fullName evidence="6">Phosphoenolpyruvate synthase</fullName>
        <ecNumber evidence="5">2.7.9.2</ecNumber>
    </recommendedName>
    <alternativeName>
        <fullName evidence="13">Pyruvate, water dikinase</fullName>
    </alternativeName>
</protein>
<evidence type="ECO:0000256" key="5">
    <source>
        <dbReference type="ARBA" id="ARBA00011996"/>
    </source>
</evidence>
<dbReference type="SUPFAM" id="SSF56059">
    <property type="entry name" value="Glutathione synthetase ATP-binding domain-like"/>
    <property type="match status" value="1"/>
</dbReference>
<dbReference type="GO" id="GO:0005524">
    <property type="term" value="F:ATP binding"/>
    <property type="evidence" value="ECO:0007669"/>
    <property type="project" value="UniProtKB-KW"/>
</dbReference>
<dbReference type="RefSeq" id="WP_252853969.1">
    <property type="nucleotide sequence ID" value="NZ_JAMXLR010000061.1"/>
</dbReference>
<feature type="domain" description="Pyruvate phosphate dikinase AMP/ATP-binding" evidence="16">
    <location>
        <begin position="18"/>
        <end position="324"/>
    </location>
</feature>
<dbReference type="Pfam" id="PF01326">
    <property type="entry name" value="PPDK_N"/>
    <property type="match status" value="1"/>
</dbReference>
<evidence type="ECO:0000256" key="7">
    <source>
        <dbReference type="ARBA" id="ARBA00022679"/>
    </source>
</evidence>
<keyword evidence="11" id="KW-0067">ATP-binding</keyword>
<dbReference type="EMBL" id="JAMXLR010000061">
    <property type="protein sequence ID" value="MCO6045860.1"/>
    <property type="molecule type" value="Genomic_DNA"/>
</dbReference>
<evidence type="ECO:0000256" key="8">
    <source>
        <dbReference type="ARBA" id="ARBA00022723"/>
    </source>
</evidence>
<evidence type="ECO:0000259" key="16">
    <source>
        <dbReference type="Pfam" id="PF01326"/>
    </source>
</evidence>
<feature type="domain" description="PEP-utilising enzyme mobile" evidence="15">
    <location>
        <begin position="603"/>
        <end position="670"/>
    </location>
</feature>
<comment type="catalytic activity">
    <reaction evidence="14">
        <text>pyruvate + ATP + H2O = phosphoenolpyruvate + AMP + phosphate + 2 H(+)</text>
        <dbReference type="Rhea" id="RHEA:11364"/>
        <dbReference type="ChEBI" id="CHEBI:15361"/>
        <dbReference type="ChEBI" id="CHEBI:15377"/>
        <dbReference type="ChEBI" id="CHEBI:15378"/>
        <dbReference type="ChEBI" id="CHEBI:30616"/>
        <dbReference type="ChEBI" id="CHEBI:43474"/>
        <dbReference type="ChEBI" id="CHEBI:58702"/>
        <dbReference type="ChEBI" id="CHEBI:456215"/>
        <dbReference type="EC" id="2.7.9.2"/>
    </reaction>
</comment>
<dbReference type="Proteomes" id="UP001155241">
    <property type="component" value="Unassembled WGS sequence"/>
</dbReference>
<evidence type="ECO:0000256" key="13">
    <source>
        <dbReference type="ARBA" id="ARBA00033470"/>
    </source>
</evidence>
<evidence type="ECO:0000313" key="17">
    <source>
        <dbReference type="EMBL" id="MCO6045860.1"/>
    </source>
</evidence>
<dbReference type="GO" id="GO:0008986">
    <property type="term" value="F:pyruvate, water dikinase activity"/>
    <property type="evidence" value="ECO:0007669"/>
    <property type="project" value="UniProtKB-EC"/>
</dbReference>
<dbReference type="InterPro" id="IPR002192">
    <property type="entry name" value="PPDK_AMP/ATP-bd"/>
</dbReference>
<dbReference type="SUPFAM" id="SSF52009">
    <property type="entry name" value="Phosphohistidine domain"/>
    <property type="match status" value="1"/>
</dbReference>
<comment type="pathway">
    <text evidence="3">Carbohydrate biosynthesis; gluconeogenesis.</text>
</comment>
<comment type="cofactor">
    <cofactor evidence="1">
        <name>Mg(2+)</name>
        <dbReference type="ChEBI" id="CHEBI:18420"/>
    </cofactor>
</comment>
<keyword evidence="12" id="KW-0460">Magnesium</keyword>
<comment type="function">
    <text evidence="2">Catalyzes the phosphorylation of pyruvate to phosphoenolpyruvate.</text>
</comment>
<keyword evidence="9" id="KW-0547">Nucleotide-binding</keyword>